<gene>
    <name evidence="13" type="ORF">GCM10007276_34920</name>
</gene>
<keyword evidence="2" id="KW-0813">Transport</keyword>
<dbReference type="PANTHER" id="PTHR10027:SF10">
    <property type="entry name" value="SLOWPOKE 2, ISOFORM D"/>
    <property type="match status" value="1"/>
</dbReference>
<feature type="transmembrane region" description="Helical" evidence="11">
    <location>
        <begin position="141"/>
        <end position="160"/>
    </location>
</feature>
<dbReference type="EMBL" id="BMCP01000008">
    <property type="protein sequence ID" value="GGE54963.1"/>
    <property type="molecule type" value="Genomic_DNA"/>
</dbReference>
<keyword evidence="5" id="KW-0631">Potassium channel</keyword>
<comment type="caution">
    <text evidence="13">The sequence shown here is derived from an EMBL/GenBank/DDBJ whole genome shotgun (WGS) entry which is preliminary data.</text>
</comment>
<evidence type="ECO:0000256" key="11">
    <source>
        <dbReference type="SAM" id="Phobius"/>
    </source>
</evidence>
<evidence type="ECO:0000256" key="6">
    <source>
        <dbReference type="ARBA" id="ARBA00022958"/>
    </source>
</evidence>
<dbReference type="Proteomes" id="UP000602745">
    <property type="component" value="Unassembled WGS sequence"/>
</dbReference>
<keyword evidence="9 11" id="KW-0472">Membrane</keyword>
<comment type="subcellular location">
    <subcellularLocation>
        <location evidence="1">Membrane</location>
        <topology evidence="1">Multi-pass membrane protein</topology>
    </subcellularLocation>
</comment>
<reference evidence="13" key="2">
    <citation type="submission" date="2020-09" db="EMBL/GenBank/DDBJ databases">
        <authorList>
            <person name="Sun Q."/>
            <person name="Sedlacek I."/>
        </authorList>
    </citation>
    <scope>NUCLEOTIDE SEQUENCE</scope>
    <source>
        <strain evidence="13">CCM 7684</strain>
    </source>
</reference>
<dbReference type="RefSeq" id="WP_188411119.1">
    <property type="nucleotide sequence ID" value="NZ_BMCP01000008.1"/>
</dbReference>
<dbReference type="PANTHER" id="PTHR10027">
    <property type="entry name" value="CALCIUM-ACTIVATED POTASSIUM CHANNEL ALPHA CHAIN"/>
    <property type="match status" value="1"/>
</dbReference>
<dbReference type="SUPFAM" id="SSF81324">
    <property type="entry name" value="Voltage-gated potassium channels"/>
    <property type="match status" value="1"/>
</dbReference>
<feature type="transmembrane region" description="Helical" evidence="11">
    <location>
        <begin position="29"/>
        <end position="48"/>
    </location>
</feature>
<keyword evidence="7 11" id="KW-1133">Transmembrane helix</keyword>
<reference evidence="13" key="1">
    <citation type="journal article" date="2014" name="Int. J. Syst. Evol. Microbiol.">
        <title>Complete genome sequence of Corynebacterium casei LMG S-19264T (=DSM 44701T), isolated from a smear-ripened cheese.</title>
        <authorList>
            <consortium name="US DOE Joint Genome Institute (JGI-PGF)"/>
            <person name="Walter F."/>
            <person name="Albersmeier A."/>
            <person name="Kalinowski J."/>
            <person name="Ruckert C."/>
        </authorList>
    </citation>
    <scope>NUCLEOTIDE SEQUENCE</scope>
    <source>
        <strain evidence="13">CCM 7684</strain>
    </source>
</reference>
<keyword evidence="10" id="KW-0407">Ion channel</keyword>
<dbReference type="Pfam" id="PF07885">
    <property type="entry name" value="Ion_trans_2"/>
    <property type="match status" value="1"/>
</dbReference>
<evidence type="ECO:0000256" key="1">
    <source>
        <dbReference type="ARBA" id="ARBA00004141"/>
    </source>
</evidence>
<evidence type="ECO:0000256" key="10">
    <source>
        <dbReference type="ARBA" id="ARBA00023303"/>
    </source>
</evidence>
<feature type="domain" description="Potassium channel" evidence="12">
    <location>
        <begin position="150"/>
        <end position="215"/>
    </location>
</feature>
<evidence type="ECO:0000313" key="14">
    <source>
        <dbReference type="Proteomes" id="UP000602745"/>
    </source>
</evidence>
<evidence type="ECO:0000313" key="13">
    <source>
        <dbReference type="EMBL" id="GGE54963.1"/>
    </source>
</evidence>
<proteinExistence type="predicted"/>
<keyword evidence="14" id="KW-1185">Reference proteome</keyword>
<evidence type="ECO:0000256" key="8">
    <source>
        <dbReference type="ARBA" id="ARBA00023065"/>
    </source>
</evidence>
<keyword evidence="6" id="KW-0630">Potassium</keyword>
<evidence type="ECO:0000256" key="4">
    <source>
        <dbReference type="ARBA" id="ARBA00022692"/>
    </source>
</evidence>
<feature type="transmembrane region" description="Helical" evidence="11">
    <location>
        <begin position="87"/>
        <end position="105"/>
    </location>
</feature>
<keyword evidence="8" id="KW-0406">Ion transport</keyword>
<accession>A0A8J2YNE8</accession>
<dbReference type="Gene3D" id="1.10.287.70">
    <property type="match status" value="1"/>
</dbReference>
<keyword evidence="3" id="KW-0633">Potassium transport</keyword>
<dbReference type="GO" id="GO:0005249">
    <property type="term" value="F:voltage-gated potassium channel activity"/>
    <property type="evidence" value="ECO:0007669"/>
    <property type="project" value="InterPro"/>
</dbReference>
<dbReference type="GO" id="GO:0016020">
    <property type="term" value="C:membrane"/>
    <property type="evidence" value="ECO:0007669"/>
    <property type="project" value="UniProtKB-SubCell"/>
</dbReference>
<dbReference type="InterPro" id="IPR003938">
    <property type="entry name" value="K_chnl_volt-dep_EAG/ELK/ERG"/>
</dbReference>
<evidence type="ECO:0000256" key="7">
    <source>
        <dbReference type="ARBA" id="ARBA00022989"/>
    </source>
</evidence>
<dbReference type="AlphaFoldDB" id="A0A8J2YNE8"/>
<evidence type="ECO:0000256" key="9">
    <source>
        <dbReference type="ARBA" id="ARBA00023136"/>
    </source>
</evidence>
<evidence type="ECO:0000256" key="2">
    <source>
        <dbReference type="ARBA" id="ARBA00022448"/>
    </source>
</evidence>
<evidence type="ECO:0000256" key="5">
    <source>
        <dbReference type="ARBA" id="ARBA00022826"/>
    </source>
</evidence>
<dbReference type="InterPro" id="IPR047871">
    <property type="entry name" value="K_chnl_Slo-like"/>
</dbReference>
<name>A0A8J2YNE8_9RHOB</name>
<keyword evidence="4 11" id="KW-0812">Transmembrane</keyword>
<evidence type="ECO:0000259" key="12">
    <source>
        <dbReference type="Pfam" id="PF07885"/>
    </source>
</evidence>
<organism evidence="13 14">
    <name type="scientific">Agaricicola taiwanensis</name>
    <dbReference type="NCBI Taxonomy" id="591372"/>
    <lineage>
        <taxon>Bacteria</taxon>
        <taxon>Pseudomonadati</taxon>
        <taxon>Pseudomonadota</taxon>
        <taxon>Alphaproteobacteria</taxon>
        <taxon>Rhodobacterales</taxon>
        <taxon>Paracoccaceae</taxon>
        <taxon>Agaricicola</taxon>
    </lineage>
</organism>
<feature type="transmembrane region" description="Helical" evidence="11">
    <location>
        <begin position="197"/>
        <end position="217"/>
    </location>
</feature>
<dbReference type="PRINTS" id="PR01463">
    <property type="entry name" value="EAGCHANLFMLY"/>
</dbReference>
<evidence type="ECO:0000256" key="3">
    <source>
        <dbReference type="ARBA" id="ARBA00022538"/>
    </source>
</evidence>
<sequence length="259" mass="29222">MSVQRSEAIRYRLNQLYYGKSRASARFRIGYIIVDLAIIAFFVAVPLLEKTPLFFVLDYAIAALLAADLGARSYASGDIRRLLRSPIFWVDLVVLLTLLLPQYLLNFGFLRVLRLWTLVHSDIFWRVVGHGRYDDTYVEDVTRAIVTLITFIFVVTGFVYTSFVSGESLDGYVDALYFTMSTLTTTGYGDITLPGTWGKLLSIATMLAGITLFLRLGQTVVRPRKIRFPCPTCGLQRHDVDAVHCKACGEQLNIPNDEE</sequence>
<protein>
    <submittedName>
        <fullName evidence="13">Ion transporter</fullName>
    </submittedName>
</protein>
<dbReference type="InterPro" id="IPR013099">
    <property type="entry name" value="K_chnl_dom"/>
</dbReference>